<dbReference type="Pfam" id="PF09693">
    <property type="entry name" value="Phage_XkdX"/>
    <property type="match status" value="1"/>
</dbReference>
<evidence type="ECO:0000313" key="1">
    <source>
        <dbReference type="EMBL" id="MDP5277261.1"/>
    </source>
</evidence>
<proteinExistence type="predicted"/>
<sequence>MDWVKIIQRYYPKYYSKDNVKVFVERQKITAEEYEQLVGEPYTV</sequence>
<keyword evidence="2" id="KW-1185">Reference proteome</keyword>
<dbReference type="EMBL" id="JAVAMP010000047">
    <property type="protein sequence ID" value="MDP5277261.1"/>
    <property type="molecule type" value="Genomic_DNA"/>
</dbReference>
<dbReference type="RefSeq" id="WP_305994560.1">
    <property type="nucleotide sequence ID" value="NZ_JAVAMP010000047.1"/>
</dbReference>
<evidence type="ECO:0000313" key="2">
    <source>
        <dbReference type="Proteomes" id="UP001231941"/>
    </source>
</evidence>
<dbReference type="Proteomes" id="UP001231941">
    <property type="component" value="Unassembled WGS sequence"/>
</dbReference>
<organism evidence="1 2">
    <name type="scientific">Chengkuizengella axinellae</name>
    <dbReference type="NCBI Taxonomy" id="3064388"/>
    <lineage>
        <taxon>Bacteria</taxon>
        <taxon>Bacillati</taxon>
        <taxon>Bacillota</taxon>
        <taxon>Bacilli</taxon>
        <taxon>Bacillales</taxon>
        <taxon>Paenibacillaceae</taxon>
        <taxon>Chengkuizengella</taxon>
    </lineage>
</organism>
<name>A0ABT9J6M0_9BACL</name>
<accession>A0ABT9J6M0</accession>
<gene>
    <name evidence="1" type="ORF">Q5Y73_24570</name>
</gene>
<comment type="caution">
    <text evidence="1">The sequence shown here is derived from an EMBL/GenBank/DDBJ whole genome shotgun (WGS) entry which is preliminary data.</text>
</comment>
<reference evidence="1 2" key="1">
    <citation type="submission" date="2023-08" db="EMBL/GenBank/DDBJ databases">
        <authorList>
            <person name="Park J.-S."/>
        </authorList>
    </citation>
    <scope>NUCLEOTIDE SEQUENCE [LARGE SCALE GENOMIC DNA]</scope>
    <source>
        <strain evidence="1 2">2205SS18-9</strain>
    </source>
</reference>
<protein>
    <submittedName>
        <fullName evidence="1">XkdX family protein</fullName>
    </submittedName>
</protein>
<dbReference type="InterPro" id="IPR010022">
    <property type="entry name" value="XkdX"/>
</dbReference>
<dbReference type="NCBIfam" id="TIGR01669">
    <property type="entry name" value="phage_XkdX"/>
    <property type="match status" value="1"/>
</dbReference>